<proteinExistence type="predicted"/>
<evidence type="ECO:0000313" key="4">
    <source>
        <dbReference type="Proteomes" id="UP000230556"/>
    </source>
</evidence>
<dbReference type="GO" id="GO:0003677">
    <property type="term" value="F:DNA binding"/>
    <property type="evidence" value="ECO:0007669"/>
    <property type="project" value="InterPro"/>
</dbReference>
<dbReference type="NCBIfam" id="NF033542">
    <property type="entry name" value="transpos_IS110"/>
    <property type="match status" value="1"/>
</dbReference>
<reference evidence="4" key="1">
    <citation type="submission" date="2017-09" db="EMBL/GenBank/DDBJ databases">
        <title>Depth-based differentiation of microbial function through sediment-hosted aquifers and enrichment of novel symbionts in the deep terrestrial subsurface.</title>
        <authorList>
            <person name="Probst A.J."/>
            <person name="Ladd B."/>
            <person name="Jarett J.K."/>
            <person name="Geller-Mcgrath D.E."/>
            <person name="Sieber C.M.K."/>
            <person name="Emerson J.B."/>
            <person name="Anantharaman K."/>
            <person name="Thomas B.C."/>
            <person name="Malmstrom R."/>
            <person name="Stieglmeier M."/>
            <person name="Klingl A."/>
            <person name="Woyke T."/>
            <person name="Ryan C.M."/>
            <person name="Banfield J.F."/>
        </authorList>
    </citation>
    <scope>NUCLEOTIDE SEQUENCE [LARGE SCALE GENOMIC DNA]</scope>
</reference>
<sequence length="390" mass="42918">MHKLFVGIDIAKLNHQATVIDETGKILGGSIRFPNTTKGGTTLLDHVTKFRDGDTPIVFGMEATGHYWLALYSFLVGKGHTAIVINPYQSESWRKVYMSAVKTDKEDAFLIADLLRFGSIKKSQVPSEVTIALRNLTRFRVSMSLQLSDTKRRILTVLDQVFPEFPALFSDAFGKTAISILEEYQTPEALETLSSRKLTNLVSKLSRGRFGKAMAQSLHAAASDSFGITFALDSFSLQLKLLLHQLGLLVGQLNLLDEEIAKLFGTESKLLTIPGVGPTTAAAITAEIGDIQRFKTSAQLVSFAGINPTVRQSGNFIGNKNKMSKKGSPYLRLALWQASVVASRKNPVLKAFYEQKVKEGKHKMTAIGAVSRKLTGIIFAIMRDNKSFMI</sequence>
<dbReference type="PANTHER" id="PTHR33055">
    <property type="entry name" value="TRANSPOSASE FOR INSERTION SEQUENCE ELEMENT IS1111A"/>
    <property type="match status" value="1"/>
</dbReference>
<evidence type="ECO:0000259" key="2">
    <source>
        <dbReference type="Pfam" id="PF02371"/>
    </source>
</evidence>
<dbReference type="GO" id="GO:0006313">
    <property type="term" value="P:DNA transposition"/>
    <property type="evidence" value="ECO:0007669"/>
    <property type="project" value="InterPro"/>
</dbReference>
<protein>
    <submittedName>
        <fullName evidence="3">IS110 family transposase</fullName>
    </submittedName>
</protein>
<feature type="domain" description="Transposase IS116/IS110/IS902 C-terminal" evidence="2">
    <location>
        <begin position="269"/>
        <end position="354"/>
    </location>
</feature>
<dbReference type="PANTHER" id="PTHR33055:SF15">
    <property type="entry name" value="TRANSPOSASE-RELATED"/>
    <property type="match status" value="1"/>
</dbReference>
<dbReference type="GO" id="GO:0004803">
    <property type="term" value="F:transposase activity"/>
    <property type="evidence" value="ECO:0007669"/>
    <property type="project" value="InterPro"/>
</dbReference>
<dbReference type="Proteomes" id="UP000230556">
    <property type="component" value="Unassembled WGS sequence"/>
</dbReference>
<dbReference type="EMBL" id="PFFO01000106">
    <property type="protein sequence ID" value="PIW07593.1"/>
    <property type="molecule type" value="Genomic_DNA"/>
</dbReference>
<dbReference type="InterPro" id="IPR047650">
    <property type="entry name" value="Transpos_IS110"/>
</dbReference>
<accession>A0A2M7FPA7</accession>
<evidence type="ECO:0000259" key="1">
    <source>
        <dbReference type="Pfam" id="PF01548"/>
    </source>
</evidence>
<dbReference type="AlphaFoldDB" id="A0A2M7FPA7"/>
<organism evidence="3 4">
    <name type="scientific">Candidatus Collierbacteria bacterium CG17_big_fil_post_rev_8_21_14_2_50_45_7</name>
    <dbReference type="NCBI Taxonomy" id="1974536"/>
    <lineage>
        <taxon>Bacteria</taxon>
        <taxon>Candidatus Collieribacteriota</taxon>
    </lineage>
</organism>
<dbReference type="Pfam" id="PF02371">
    <property type="entry name" value="Transposase_20"/>
    <property type="match status" value="1"/>
</dbReference>
<name>A0A2M7FPA7_9BACT</name>
<gene>
    <name evidence="3" type="ORF">COW38_02490</name>
</gene>
<comment type="caution">
    <text evidence="3">The sequence shown here is derived from an EMBL/GenBank/DDBJ whole genome shotgun (WGS) entry which is preliminary data.</text>
</comment>
<dbReference type="InterPro" id="IPR003346">
    <property type="entry name" value="Transposase_20"/>
</dbReference>
<feature type="domain" description="Transposase IS110-like N-terminal" evidence="1">
    <location>
        <begin position="6"/>
        <end position="163"/>
    </location>
</feature>
<evidence type="ECO:0000313" key="3">
    <source>
        <dbReference type="EMBL" id="PIW07593.1"/>
    </source>
</evidence>
<dbReference type="InterPro" id="IPR002525">
    <property type="entry name" value="Transp_IS110-like_N"/>
</dbReference>
<dbReference type="Pfam" id="PF01548">
    <property type="entry name" value="DEDD_Tnp_IS110"/>
    <property type="match status" value="1"/>
</dbReference>